<proteinExistence type="predicted"/>
<dbReference type="Pfam" id="PF14336">
    <property type="entry name" value="GLUCM-like_C"/>
    <property type="match status" value="1"/>
</dbReference>
<dbReference type="Gene3D" id="3.90.1640.20">
    <property type="entry name" value="TON_0340"/>
    <property type="match status" value="1"/>
</dbReference>
<organism evidence="2 3">
    <name type="scientific">Gomphosphaeria aponina SAG 52.96 = DSM 107014</name>
    <dbReference type="NCBI Taxonomy" id="1521640"/>
    <lineage>
        <taxon>Bacteria</taxon>
        <taxon>Bacillati</taxon>
        <taxon>Cyanobacteriota</taxon>
        <taxon>Cyanophyceae</taxon>
        <taxon>Oscillatoriophycideae</taxon>
        <taxon>Chroococcales</taxon>
        <taxon>Gomphosphaeriaceae</taxon>
        <taxon>Gomphosphaeria</taxon>
    </lineage>
</organism>
<evidence type="ECO:0000313" key="3">
    <source>
        <dbReference type="Proteomes" id="UP000767446"/>
    </source>
</evidence>
<sequence length="340" mass="36150">MPTYYQLSTINHQLSTINHQPSTINKIKQIENICSQDVGRGIEPLAKFCQGALMGAAFSIAQHPSPHIAILTGFFIPHGTPPAAETDGLIGCAHLAAGLVRAEIPVRLVTDSLCANAVLRACQVAGVPPTINYQPSTINHQPSHVPLDILNVNSNTDSAVNAILNSWDHSLPPVSHVISIERAGPSFDGKVRNMRGNDITAYTAPLHLLFTNSKAISIAIGDGGNELGMGNLPRELVINNIKNGAEIACVIKSDYLIISGVSNWGAFGLLAALSLLRPDWKHGLTVGLNQLSDYQILKTIVDEKLAVDGVTGLPDLSVDGLPLSDHHQILAEILALIVDG</sequence>
<accession>A0A941JPI4</accession>
<protein>
    <submittedName>
        <fullName evidence="2">DUF4392 domain-containing protein</fullName>
    </submittedName>
</protein>
<gene>
    <name evidence="2" type="ORF">DSM107014_06965</name>
</gene>
<dbReference type="InterPro" id="IPR025504">
    <property type="entry name" value="GLUCM_C"/>
</dbReference>
<dbReference type="PANTHER" id="PTHR32022:SF10">
    <property type="entry name" value="D-GLUTAMATE CYCLASE, MITOCHONDRIAL"/>
    <property type="match status" value="1"/>
</dbReference>
<comment type="caution">
    <text evidence="2">The sequence shown here is derived from an EMBL/GenBank/DDBJ whole genome shotgun (WGS) entry which is preliminary data.</text>
</comment>
<evidence type="ECO:0000313" key="2">
    <source>
        <dbReference type="EMBL" id="MBR8827638.1"/>
    </source>
</evidence>
<name>A0A941JPI4_9CHRO</name>
<dbReference type="EMBL" id="JADQBC010000038">
    <property type="protein sequence ID" value="MBR8827638.1"/>
    <property type="molecule type" value="Genomic_DNA"/>
</dbReference>
<reference evidence="2" key="1">
    <citation type="submission" date="2021-02" db="EMBL/GenBank/DDBJ databases">
        <title>Metagenome analyses of Stigonema ocellatum DSM 106950, Chlorogloea purpurea SAG 13.99 and Gomphosphaeria aponina DSM 107014.</title>
        <authorList>
            <person name="Marter P."/>
            <person name="Huang S."/>
        </authorList>
    </citation>
    <scope>NUCLEOTIDE SEQUENCE</scope>
    <source>
        <strain evidence="2">JP213</strain>
    </source>
</reference>
<dbReference type="PANTHER" id="PTHR32022">
    <property type="entry name" value="D-GLUTAMATE CYCLASE, MITOCHONDRIAL"/>
    <property type="match status" value="1"/>
</dbReference>
<dbReference type="Proteomes" id="UP000767446">
    <property type="component" value="Unassembled WGS sequence"/>
</dbReference>
<evidence type="ECO:0000259" key="1">
    <source>
        <dbReference type="Pfam" id="PF14336"/>
    </source>
</evidence>
<feature type="domain" description="D-glutamate cyclase-like C-terminal" evidence="1">
    <location>
        <begin position="30"/>
        <end position="333"/>
    </location>
</feature>
<dbReference type="AlphaFoldDB" id="A0A941JPI4"/>